<dbReference type="InParanoid" id="W3XEA7"/>
<dbReference type="GeneID" id="19267387"/>
<dbReference type="InterPro" id="IPR027417">
    <property type="entry name" value="P-loop_NTPase"/>
</dbReference>
<evidence type="ECO:0000313" key="6">
    <source>
        <dbReference type="Proteomes" id="UP000030651"/>
    </source>
</evidence>
<keyword evidence="6" id="KW-1185">Reference proteome</keyword>
<dbReference type="KEGG" id="pfy:PFICI_02374"/>
<dbReference type="InterPro" id="IPR045063">
    <property type="entry name" value="Dynamin_N"/>
</dbReference>
<dbReference type="Pfam" id="PF00350">
    <property type="entry name" value="Dynamin_N"/>
    <property type="match status" value="1"/>
</dbReference>
<dbReference type="Pfam" id="PF01031">
    <property type="entry name" value="Dynamin_M"/>
    <property type="match status" value="1"/>
</dbReference>
<sequence length="726" mass="82383">MTMVQDTNLLSDPALLEKVDRLRDLNIGQHVPLPQLVVVGDQSSGKSSLLESLSGVPFPKDQQLCTRHATQITSRRTNGNEHVEVRIIPGPHSSEEHKKHVSGFSMKLKSSLELKDQFLEILKKANERMGLRADLKSENGTVFSEDVLKIEIHGPREDYLTIIDVPGIFRTTTQGTTKDDMTMVRDLVKSYIKESRTIILAVLPSNVDIATQEILELAEEYDKNGERTIGVLTKPDLVLESGAQDAVCDLVRGNRRPLNLGYFLVRNRGADGNALKQSQLDQFFEMQPWKTLPHHRLGITALKAQLSTLLLDITRQFFPQLGREINEQIKECNKELNSLGPPRQDEREQRSFLNLIAGAFQDRVRAALSADYNADAAFDEDELRLITRIANITEVFSADFQKKAHSRPFALVGVSEPSTPSNDFSNSDSEDDEAMVQKVRLLLQRASLDDLRDEEPHELGDIMIPPPLQPIAPQDITEWIEDVYLRSRGLDLGTFNPNFVSVAFAEQSRKWGQMTWTYMRRCIIALHRFIGTALRSVWPDPQGRGKLWAAIVGSLVERYKAAIEQADLLIEVERRKKPYTLNPQFAKALSKARGNRIAELLKPTARKDQAQYGEVQYMVNLDDIPKVAQEKRNMEQLQEKIHDILQAYYQLALDRFIDNIFQLAVGFHLLHGPSNPLNVFNQDWVINLSPEELERIVGETKSAKSYRTRLTRKIGDFNKAIDIIRS</sequence>
<dbReference type="GO" id="GO:0005874">
    <property type="term" value="C:microtubule"/>
    <property type="evidence" value="ECO:0007669"/>
    <property type="project" value="TreeGrafter"/>
</dbReference>
<dbReference type="PRINTS" id="PR00195">
    <property type="entry name" value="DYNAMIN"/>
</dbReference>
<organism evidence="5 6">
    <name type="scientific">Pestalotiopsis fici (strain W106-1 / CGMCC3.15140)</name>
    <dbReference type="NCBI Taxonomy" id="1229662"/>
    <lineage>
        <taxon>Eukaryota</taxon>
        <taxon>Fungi</taxon>
        <taxon>Dikarya</taxon>
        <taxon>Ascomycota</taxon>
        <taxon>Pezizomycotina</taxon>
        <taxon>Sordariomycetes</taxon>
        <taxon>Xylariomycetidae</taxon>
        <taxon>Amphisphaeriales</taxon>
        <taxon>Sporocadaceae</taxon>
        <taxon>Pestalotiopsis</taxon>
    </lineage>
</organism>
<dbReference type="Proteomes" id="UP000030651">
    <property type="component" value="Unassembled WGS sequence"/>
</dbReference>
<dbReference type="GO" id="GO:0003924">
    <property type="term" value="F:GTPase activity"/>
    <property type="evidence" value="ECO:0007669"/>
    <property type="project" value="InterPro"/>
</dbReference>
<dbReference type="GO" id="GO:0008017">
    <property type="term" value="F:microtubule binding"/>
    <property type="evidence" value="ECO:0007669"/>
    <property type="project" value="TreeGrafter"/>
</dbReference>
<dbReference type="eggNOG" id="KOG0446">
    <property type="taxonomic scope" value="Eukaryota"/>
</dbReference>
<dbReference type="HOGENOM" id="CLU_008964_7_2_1"/>
<feature type="domain" description="Dynamin-type G" evidence="4">
    <location>
        <begin position="30"/>
        <end position="319"/>
    </location>
</feature>
<dbReference type="PANTHER" id="PTHR11566:SF215">
    <property type="entry name" value="DYNAMIN GTPASE"/>
    <property type="match status" value="1"/>
</dbReference>
<dbReference type="Gene3D" id="3.40.50.300">
    <property type="entry name" value="P-loop containing nucleotide triphosphate hydrolases"/>
    <property type="match status" value="1"/>
</dbReference>
<evidence type="ECO:0000256" key="2">
    <source>
        <dbReference type="ARBA" id="ARBA00023134"/>
    </source>
</evidence>
<dbReference type="GO" id="GO:0005525">
    <property type="term" value="F:GTP binding"/>
    <property type="evidence" value="ECO:0007669"/>
    <property type="project" value="InterPro"/>
</dbReference>
<gene>
    <name evidence="5" type="ORF">PFICI_02374</name>
</gene>
<dbReference type="GO" id="GO:0016020">
    <property type="term" value="C:membrane"/>
    <property type="evidence" value="ECO:0007669"/>
    <property type="project" value="TreeGrafter"/>
</dbReference>
<dbReference type="OMA" id="EIHDILW"/>
<evidence type="ECO:0000259" key="3">
    <source>
        <dbReference type="PROSITE" id="PS51388"/>
    </source>
</evidence>
<reference evidence="6" key="1">
    <citation type="journal article" date="2015" name="BMC Genomics">
        <title>Genomic and transcriptomic analysis of the endophytic fungus Pestalotiopsis fici reveals its lifestyle and high potential for synthesis of natural products.</title>
        <authorList>
            <person name="Wang X."/>
            <person name="Zhang X."/>
            <person name="Liu L."/>
            <person name="Xiang M."/>
            <person name="Wang W."/>
            <person name="Sun X."/>
            <person name="Che Y."/>
            <person name="Guo L."/>
            <person name="Liu G."/>
            <person name="Guo L."/>
            <person name="Wang C."/>
            <person name="Yin W.B."/>
            <person name="Stadler M."/>
            <person name="Zhang X."/>
            <person name="Liu X."/>
        </authorList>
    </citation>
    <scope>NUCLEOTIDE SEQUENCE [LARGE SCALE GENOMIC DNA]</scope>
    <source>
        <strain evidence="6">W106-1 / CGMCC3.15140</strain>
    </source>
</reference>
<accession>W3XEA7</accession>
<dbReference type="CDD" id="cd08771">
    <property type="entry name" value="DLP_1"/>
    <property type="match status" value="1"/>
</dbReference>
<protein>
    <submittedName>
        <fullName evidence="5">Uncharacterized protein</fullName>
    </submittedName>
</protein>
<keyword evidence="2" id="KW-0342">GTP-binding</keyword>
<dbReference type="GO" id="GO:0005739">
    <property type="term" value="C:mitochondrion"/>
    <property type="evidence" value="ECO:0007669"/>
    <property type="project" value="TreeGrafter"/>
</dbReference>
<dbReference type="GO" id="GO:0016559">
    <property type="term" value="P:peroxisome fission"/>
    <property type="evidence" value="ECO:0007669"/>
    <property type="project" value="TreeGrafter"/>
</dbReference>
<dbReference type="SMART" id="SM00053">
    <property type="entry name" value="DYNc"/>
    <property type="match status" value="1"/>
</dbReference>
<name>W3XEA7_PESFW</name>
<evidence type="ECO:0000313" key="5">
    <source>
        <dbReference type="EMBL" id="ETS84349.1"/>
    </source>
</evidence>
<dbReference type="PROSITE" id="PS51388">
    <property type="entry name" value="GED"/>
    <property type="match status" value="1"/>
</dbReference>
<dbReference type="SUPFAM" id="SSF52540">
    <property type="entry name" value="P-loop containing nucleoside triphosphate hydrolases"/>
    <property type="match status" value="1"/>
</dbReference>
<dbReference type="InterPro" id="IPR001401">
    <property type="entry name" value="Dynamin_GTPase"/>
</dbReference>
<dbReference type="PROSITE" id="PS51718">
    <property type="entry name" value="G_DYNAMIN_2"/>
    <property type="match status" value="1"/>
</dbReference>
<dbReference type="FunFam" id="3.40.50.300:FF:001425">
    <property type="entry name" value="Dynamin GTPase, putative"/>
    <property type="match status" value="1"/>
</dbReference>
<evidence type="ECO:0000256" key="1">
    <source>
        <dbReference type="ARBA" id="ARBA00022741"/>
    </source>
</evidence>
<evidence type="ECO:0000259" key="4">
    <source>
        <dbReference type="PROSITE" id="PS51718"/>
    </source>
</evidence>
<dbReference type="InterPro" id="IPR022812">
    <property type="entry name" value="Dynamin"/>
</dbReference>
<dbReference type="InterPro" id="IPR030381">
    <property type="entry name" value="G_DYNAMIN_dom"/>
</dbReference>
<dbReference type="GO" id="GO:0000266">
    <property type="term" value="P:mitochondrial fission"/>
    <property type="evidence" value="ECO:0007669"/>
    <property type="project" value="TreeGrafter"/>
</dbReference>
<dbReference type="GO" id="GO:0006897">
    <property type="term" value="P:endocytosis"/>
    <property type="evidence" value="ECO:0007669"/>
    <property type="project" value="TreeGrafter"/>
</dbReference>
<dbReference type="AlphaFoldDB" id="W3XEA7"/>
<dbReference type="InterPro" id="IPR000375">
    <property type="entry name" value="Dynamin_stalk"/>
</dbReference>
<dbReference type="PANTHER" id="PTHR11566">
    <property type="entry name" value="DYNAMIN"/>
    <property type="match status" value="1"/>
</dbReference>
<dbReference type="EMBL" id="KI912110">
    <property type="protein sequence ID" value="ETS84349.1"/>
    <property type="molecule type" value="Genomic_DNA"/>
</dbReference>
<dbReference type="InterPro" id="IPR020850">
    <property type="entry name" value="GED_dom"/>
</dbReference>
<keyword evidence="1" id="KW-0547">Nucleotide-binding</keyword>
<dbReference type="RefSeq" id="XP_007829146.1">
    <property type="nucleotide sequence ID" value="XM_007830955.1"/>
</dbReference>
<dbReference type="GO" id="GO:0048312">
    <property type="term" value="P:intracellular distribution of mitochondria"/>
    <property type="evidence" value="ECO:0007669"/>
    <property type="project" value="TreeGrafter"/>
</dbReference>
<dbReference type="STRING" id="1229662.W3XEA7"/>
<dbReference type="OrthoDB" id="415706at2759"/>
<proteinExistence type="predicted"/>
<feature type="domain" description="GED" evidence="3">
    <location>
        <begin position="638"/>
        <end position="726"/>
    </location>
</feature>